<proteinExistence type="predicted"/>
<organism evidence="1 2">
    <name type="scientific">Brevibacillus parabrevis</name>
    <dbReference type="NCBI Taxonomy" id="54914"/>
    <lineage>
        <taxon>Bacteria</taxon>
        <taxon>Bacillati</taxon>
        <taxon>Bacillota</taxon>
        <taxon>Bacilli</taxon>
        <taxon>Bacillales</taxon>
        <taxon>Paenibacillaceae</taxon>
        <taxon>Brevibacillus</taxon>
    </lineage>
</organism>
<dbReference type="EMBL" id="BJMH01000066">
    <property type="protein sequence ID" value="GEB35893.1"/>
    <property type="molecule type" value="Genomic_DNA"/>
</dbReference>
<protein>
    <submittedName>
        <fullName evidence="1">Uncharacterized protein</fullName>
    </submittedName>
</protein>
<name>A0A4Y3PR73_BREPA</name>
<gene>
    <name evidence="1" type="ORF">BPA01_54730</name>
</gene>
<reference evidence="1 2" key="1">
    <citation type="submission" date="2019-06" db="EMBL/GenBank/DDBJ databases">
        <title>Whole genome shotgun sequence of Brevibacillus parabrevis NBRC 12334.</title>
        <authorList>
            <person name="Hosoyama A."/>
            <person name="Uohara A."/>
            <person name="Ohji S."/>
            <person name="Ichikawa N."/>
        </authorList>
    </citation>
    <scope>NUCLEOTIDE SEQUENCE [LARGE SCALE GENOMIC DNA]</scope>
    <source>
        <strain evidence="1 2">NBRC 12334</strain>
    </source>
</reference>
<evidence type="ECO:0000313" key="2">
    <source>
        <dbReference type="Proteomes" id="UP000316882"/>
    </source>
</evidence>
<sequence length="41" mass="4897">MKALEKLEKYLGFMTEEQRVRVEKLALELDKLQSDDDERPT</sequence>
<keyword evidence="2" id="KW-1185">Reference proteome</keyword>
<dbReference type="AlphaFoldDB" id="A0A4Y3PR73"/>
<accession>A0A4Y3PR73</accession>
<comment type="caution">
    <text evidence="1">The sequence shown here is derived from an EMBL/GenBank/DDBJ whole genome shotgun (WGS) entry which is preliminary data.</text>
</comment>
<dbReference type="Proteomes" id="UP000316882">
    <property type="component" value="Unassembled WGS sequence"/>
</dbReference>
<evidence type="ECO:0000313" key="1">
    <source>
        <dbReference type="EMBL" id="GEB35893.1"/>
    </source>
</evidence>